<dbReference type="EMBL" id="CATNWA010018208">
    <property type="protein sequence ID" value="CAI9605945.1"/>
    <property type="molecule type" value="Genomic_DNA"/>
</dbReference>
<comment type="subcellular location">
    <subcellularLocation>
        <location evidence="1">Membrane</location>
        <topology evidence="1">Single-pass type I membrane protein</topology>
    </subcellularLocation>
</comment>
<evidence type="ECO:0000313" key="6">
    <source>
        <dbReference type="Proteomes" id="UP001162483"/>
    </source>
</evidence>
<organism evidence="5 6">
    <name type="scientific">Staurois parvus</name>
    <dbReference type="NCBI Taxonomy" id="386267"/>
    <lineage>
        <taxon>Eukaryota</taxon>
        <taxon>Metazoa</taxon>
        <taxon>Chordata</taxon>
        <taxon>Craniata</taxon>
        <taxon>Vertebrata</taxon>
        <taxon>Euteleostomi</taxon>
        <taxon>Amphibia</taxon>
        <taxon>Batrachia</taxon>
        <taxon>Anura</taxon>
        <taxon>Neobatrachia</taxon>
        <taxon>Ranoidea</taxon>
        <taxon>Ranidae</taxon>
        <taxon>Staurois</taxon>
    </lineage>
</organism>
<gene>
    <name evidence="5" type="ORF">SPARVUS_LOCUS13702976</name>
</gene>
<comment type="caution">
    <text evidence="5">The sequence shown here is derived from an EMBL/GenBank/DDBJ whole genome shotgun (WGS) entry which is preliminary data.</text>
</comment>
<dbReference type="InterPro" id="IPR032695">
    <property type="entry name" value="Integrin_dom_sf"/>
</dbReference>
<protein>
    <submittedName>
        <fullName evidence="5">Uncharacterized protein</fullName>
    </submittedName>
</protein>
<evidence type="ECO:0000313" key="5">
    <source>
        <dbReference type="EMBL" id="CAI9605945.1"/>
    </source>
</evidence>
<keyword evidence="4" id="KW-0325">Glycoprotein</keyword>
<sequence length="104" mass="12009">MNVSFHVIDTADYLKPIGVLLRFNLSDSESSPVLDDRCPSSVRRMVPFFKDCGEDDECITDLSLKARMDIVGTRDKPHIIRRTAGRWRWRRSWRTAEKTPTTPA</sequence>
<evidence type="ECO:0000256" key="2">
    <source>
        <dbReference type="ARBA" id="ARBA00023037"/>
    </source>
</evidence>
<reference evidence="5" key="1">
    <citation type="submission" date="2023-05" db="EMBL/GenBank/DDBJ databases">
        <authorList>
            <person name="Stuckert A."/>
        </authorList>
    </citation>
    <scope>NUCLEOTIDE SEQUENCE</scope>
</reference>
<proteinExistence type="predicted"/>
<dbReference type="PANTHER" id="PTHR23220:SF26">
    <property type="entry name" value="INTEGRIN ALPHA-10"/>
    <property type="match status" value="1"/>
</dbReference>
<dbReference type="PANTHER" id="PTHR23220">
    <property type="entry name" value="INTEGRIN ALPHA"/>
    <property type="match status" value="1"/>
</dbReference>
<accession>A0ABN9G9D1</accession>
<evidence type="ECO:0000256" key="3">
    <source>
        <dbReference type="ARBA" id="ARBA00023136"/>
    </source>
</evidence>
<name>A0ABN9G9D1_9NEOB</name>
<keyword evidence="3" id="KW-0472">Membrane</keyword>
<evidence type="ECO:0000256" key="4">
    <source>
        <dbReference type="ARBA" id="ARBA00023180"/>
    </source>
</evidence>
<dbReference type="Gene3D" id="2.60.40.1460">
    <property type="entry name" value="Integrin domains. Chain A, domain 2"/>
    <property type="match status" value="1"/>
</dbReference>
<evidence type="ECO:0000256" key="1">
    <source>
        <dbReference type="ARBA" id="ARBA00004479"/>
    </source>
</evidence>
<keyword evidence="2" id="KW-0401">Integrin</keyword>
<dbReference type="Proteomes" id="UP001162483">
    <property type="component" value="Unassembled WGS sequence"/>
</dbReference>
<keyword evidence="6" id="KW-1185">Reference proteome</keyword>
<dbReference type="SUPFAM" id="SSF69179">
    <property type="entry name" value="Integrin domains"/>
    <property type="match status" value="1"/>
</dbReference>